<dbReference type="EMBL" id="JASCZI010151243">
    <property type="protein sequence ID" value="MED6171295.1"/>
    <property type="molecule type" value="Genomic_DNA"/>
</dbReference>
<proteinExistence type="predicted"/>
<sequence length="103" mass="11692">MEVEERVRDFEERVRRDWRRGKNTSPSLSFITATSNCNAVAILLSSLEGQKEKDGTTDRGAAFAATELCVALKPCCGWKRKLLLRVEFGFSGGRIGRRKKKNW</sequence>
<dbReference type="Proteomes" id="UP001341840">
    <property type="component" value="Unassembled WGS sequence"/>
</dbReference>
<evidence type="ECO:0000313" key="2">
    <source>
        <dbReference type="Proteomes" id="UP001341840"/>
    </source>
</evidence>
<accession>A0ABU6VEZ9</accession>
<gene>
    <name evidence="1" type="ORF">PIB30_039462</name>
</gene>
<name>A0ABU6VEZ9_9FABA</name>
<organism evidence="1 2">
    <name type="scientific">Stylosanthes scabra</name>
    <dbReference type="NCBI Taxonomy" id="79078"/>
    <lineage>
        <taxon>Eukaryota</taxon>
        <taxon>Viridiplantae</taxon>
        <taxon>Streptophyta</taxon>
        <taxon>Embryophyta</taxon>
        <taxon>Tracheophyta</taxon>
        <taxon>Spermatophyta</taxon>
        <taxon>Magnoliopsida</taxon>
        <taxon>eudicotyledons</taxon>
        <taxon>Gunneridae</taxon>
        <taxon>Pentapetalae</taxon>
        <taxon>rosids</taxon>
        <taxon>fabids</taxon>
        <taxon>Fabales</taxon>
        <taxon>Fabaceae</taxon>
        <taxon>Papilionoideae</taxon>
        <taxon>50 kb inversion clade</taxon>
        <taxon>dalbergioids sensu lato</taxon>
        <taxon>Dalbergieae</taxon>
        <taxon>Pterocarpus clade</taxon>
        <taxon>Stylosanthes</taxon>
    </lineage>
</organism>
<keyword evidence="2" id="KW-1185">Reference proteome</keyword>
<evidence type="ECO:0000313" key="1">
    <source>
        <dbReference type="EMBL" id="MED6171295.1"/>
    </source>
</evidence>
<protein>
    <submittedName>
        <fullName evidence="1">Uncharacterized protein</fullName>
    </submittedName>
</protein>
<reference evidence="1 2" key="1">
    <citation type="journal article" date="2023" name="Plants (Basel)">
        <title>Bridging the Gap: Combining Genomics and Transcriptomics Approaches to Understand Stylosanthes scabra, an Orphan Legume from the Brazilian Caatinga.</title>
        <authorList>
            <person name="Ferreira-Neto J.R.C."/>
            <person name="da Silva M.D."/>
            <person name="Binneck E."/>
            <person name="de Melo N.F."/>
            <person name="da Silva R.H."/>
            <person name="de Melo A.L.T.M."/>
            <person name="Pandolfi V."/>
            <person name="Bustamante F.O."/>
            <person name="Brasileiro-Vidal A.C."/>
            <person name="Benko-Iseppon A.M."/>
        </authorList>
    </citation>
    <scope>NUCLEOTIDE SEQUENCE [LARGE SCALE GENOMIC DNA]</scope>
    <source>
        <tissue evidence="1">Leaves</tissue>
    </source>
</reference>
<comment type="caution">
    <text evidence="1">The sequence shown here is derived from an EMBL/GenBank/DDBJ whole genome shotgun (WGS) entry which is preliminary data.</text>
</comment>